<dbReference type="InterPro" id="IPR035897">
    <property type="entry name" value="Toll_tir_struct_dom_sf"/>
</dbReference>
<dbReference type="AlphaFoldDB" id="A0AAD9WR25"/>
<dbReference type="Proteomes" id="UP001280121">
    <property type="component" value="Unassembled WGS sequence"/>
</dbReference>
<dbReference type="PROSITE" id="PS50104">
    <property type="entry name" value="TIR"/>
    <property type="match status" value="1"/>
</dbReference>
<dbReference type="SUPFAM" id="SSF52200">
    <property type="entry name" value="Toll/Interleukin receptor TIR domain"/>
    <property type="match status" value="1"/>
</dbReference>
<dbReference type="InterPro" id="IPR000157">
    <property type="entry name" value="TIR_dom"/>
</dbReference>
<organism evidence="3 4">
    <name type="scientific">Dipteronia dyeriana</name>
    <dbReference type="NCBI Taxonomy" id="168575"/>
    <lineage>
        <taxon>Eukaryota</taxon>
        <taxon>Viridiplantae</taxon>
        <taxon>Streptophyta</taxon>
        <taxon>Embryophyta</taxon>
        <taxon>Tracheophyta</taxon>
        <taxon>Spermatophyta</taxon>
        <taxon>Magnoliopsida</taxon>
        <taxon>eudicotyledons</taxon>
        <taxon>Gunneridae</taxon>
        <taxon>Pentapetalae</taxon>
        <taxon>rosids</taxon>
        <taxon>malvids</taxon>
        <taxon>Sapindales</taxon>
        <taxon>Sapindaceae</taxon>
        <taxon>Hippocastanoideae</taxon>
        <taxon>Acereae</taxon>
        <taxon>Dipteronia</taxon>
    </lineage>
</organism>
<evidence type="ECO:0000259" key="2">
    <source>
        <dbReference type="PROSITE" id="PS50104"/>
    </source>
</evidence>
<dbReference type="Pfam" id="PF01582">
    <property type="entry name" value="TIR"/>
    <property type="match status" value="1"/>
</dbReference>
<feature type="domain" description="TIR" evidence="2">
    <location>
        <begin position="20"/>
        <end position="119"/>
    </location>
</feature>
<keyword evidence="1" id="KW-0520">NAD</keyword>
<dbReference type="SMART" id="SM00255">
    <property type="entry name" value="TIR"/>
    <property type="match status" value="1"/>
</dbReference>
<gene>
    <name evidence="3" type="ORF">Ddye_027005</name>
</gene>
<dbReference type="PANTHER" id="PTHR32009:SF155">
    <property type="entry name" value="DISEASE RESISTANCE PROTEIN (TIR-NBS-LRR CLASS)"/>
    <property type="match status" value="1"/>
</dbReference>
<dbReference type="PANTHER" id="PTHR32009">
    <property type="entry name" value="TMV RESISTANCE PROTEIN N-LIKE"/>
    <property type="match status" value="1"/>
</dbReference>
<reference evidence="3" key="1">
    <citation type="journal article" date="2023" name="Plant J.">
        <title>Genome sequences and population genomics provide insights into the demographic history, inbreeding, and mutation load of two 'living fossil' tree species of Dipteronia.</title>
        <authorList>
            <person name="Feng Y."/>
            <person name="Comes H.P."/>
            <person name="Chen J."/>
            <person name="Zhu S."/>
            <person name="Lu R."/>
            <person name="Zhang X."/>
            <person name="Li P."/>
            <person name="Qiu J."/>
            <person name="Olsen K.M."/>
            <person name="Qiu Y."/>
        </authorList>
    </citation>
    <scope>NUCLEOTIDE SEQUENCE</scope>
    <source>
        <strain evidence="3">KIB01</strain>
    </source>
</reference>
<protein>
    <recommendedName>
        <fullName evidence="2">TIR domain-containing protein</fullName>
    </recommendedName>
</protein>
<comment type="caution">
    <text evidence="3">The sequence shown here is derived from an EMBL/GenBank/DDBJ whole genome shotgun (WGS) entry which is preliminary data.</text>
</comment>
<evidence type="ECO:0000313" key="3">
    <source>
        <dbReference type="EMBL" id="KAK2639210.1"/>
    </source>
</evidence>
<proteinExistence type="predicted"/>
<dbReference type="GO" id="GO:0007165">
    <property type="term" value="P:signal transduction"/>
    <property type="evidence" value="ECO:0007669"/>
    <property type="project" value="InterPro"/>
</dbReference>
<evidence type="ECO:0000256" key="1">
    <source>
        <dbReference type="ARBA" id="ARBA00023027"/>
    </source>
</evidence>
<sequence>MVLSWLRSSSSSSTSGTPKFKYDVFLSFRGNDTRNNFTSHLHKALHDKKIETFIDYQLKRGDEISPSLLNAIEESRISVVIFSKDYASSRWCLEELVKILECRTNTYKKSDWRFCRCIC</sequence>
<dbReference type="EMBL" id="JANJYI010000008">
    <property type="protein sequence ID" value="KAK2639210.1"/>
    <property type="molecule type" value="Genomic_DNA"/>
</dbReference>
<dbReference type="Gene3D" id="3.40.50.10140">
    <property type="entry name" value="Toll/interleukin-1 receptor homology (TIR) domain"/>
    <property type="match status" value="1"/>
</dbReference>
<keyword evidence="4" id="KW-1185">Reference proteome</keyword>
<name>A0AAD9WR25_9ROSI</name>
<accession>A0AAD9WR25</accession>
<evidence type="ECO:0000313" key="4">
    <source>
        <dbReference type="Proteomes" id="UP001280121"/>
    </source>
</evidence>